<evidence type="ECO:0000256" key="5">
    <source>
        <dbReference type="ARBA" id="ARBA00023288"/>
    </source>
</evidence>
<evidence type="ECO:0000256" key="4">
    <source>
        <dbReference type="ARBA" id="ARBA00023139"/>
    </source>
</evidence>
<evidence type="ECO:0000256" key="1">
    <source>
        <dbReference type="ARBA" id="ARBA00022475"/>
    </source>
</evidence>
<evidence type="ECO:0000313" key="8">
    <source>
        <dbReference type="Proteomes" id="UP000275356"/>
    </source>
</evidence>
<evidence type="ECO:0000256" key="2">
    <source>
        <dbReference type="ARBA" id="ARBA00022729"/>
    </source>
</evidence>
<feature type="signal peptide" evidence="6">
    <location>
        <begin position="1"/>
        <end position="25"/>
    </location>
</feature>
<dbReference type="PANTHER" id="PTHR43649:SF33">
    <property type="entry name" value="POLYGALACTURONAN_RHAMNOGALACTURONAN-BINDING PROTEIN YTCQ"/>
    <property type="match status" value="1"/>
</dbReference>
<dbReference type="InterPro" id="IPR050490">
    <property type="entry name" value="Bact_solute-bd_prot1"/>
</dbReference>
<reference evidence="7 8" key="1">
    <citation type="submission" date="2018-11" db="EMBL/GenBank/DDBJ databases">
        <title>Sequencing the genomes of 1000 actinobacteria strains.</title>
        <authorList>
            <person name="Klenk H.-P."/>
        </authorList>
    </citation>
    <scope>NUCLEOTIDE SEQUENCE [LARGE SCALE GENOMIC DNA]</scope>
    <source>
        <strain evidence="7 8">DSM 13521</strain>
    </source>
</reference>
<keyword evidence="1" id="KW-1003">Cell membrane</keyword>
<keyword evidence="8" id="KW-1185">Reference proteome</keyword>
<sequence>MRHASMRRGTLATVAALAAAGLVLTACSSGGGGGGGKVDDNPDKGLDVVGETLTYDPNTLVNEGKPVTLDWWVWFYDEGFKKIAADYQEIHPNVTINVVNQPWDDYWTKLPLELQGDKGPAIFNIHNSQEANILPYAEPYDIPVDELSADFTGAASHVVDGKVYYIDFGLMSGAIYYNTDMWAAAGLTDADVPTTWDEFREVAKKLTVRDGDTLTQSGFNFNSSGAAFQGGLAYQLGQNLFAQDGTTPTIDNDANLTVIERFLDIYADGSGDPNFGTNSGEAFGQGLTAMTYDWGHFVGNLATNYPDINYATFQLPAPEAGETPYAIDRYNGEATFGINAKASDAQKAAAQDFLRFFLTNSEFLTQMCLDFGVYPAYKVIADDPAFGENPALAAFGDVERYIWPGPMPAAIETSWKAMWEDVLYNNVAPADALKAAQAQAEKDLAGTGFVSVENLYPFYQPTS</sequence>
<dbReference type="InterPro" id="IPR006059">
    <property type="entry name" value="SBP"/>
</dbReference>
<dbReference type="Pfam" id="PF13416">
    <property type="entry name" value="SBP_bac_8"/>
    <property type="match status" value="1"/>
</dbReference>
<dbReference type="RefSeq" id="WP_245967958.1">
    <property type="nucleotide sequence ID" value="NZ_RKHQ01000001.1"/>
</dbReference>
<evidence type="ECO:0000256" key="3">
    <source>
        <dbReference type="ARBA" id="ARBA00023136"/>
    </source>
</evidence>
<keyword evidence="4" id="KW-0564">Palmitate</keyword>
<dbReference type="Gene3D" id="3.40.190.10">
    <property type="entry name" value="Periplasmic binding protein-like II"/>
    <property type="match status" value="1"/>
</dbReference>
<keyword evidence="3" id="KW-0472">Membrane</keyword>
<dbReference type="EMBL" id="RKHQ01000001">
    <property type="protein sequence ID" value="ROR96917.1"/>
    <property type="molecule type" value="Genomic_DNA"/>
</dbReference>
<keyword evidence="7" id="KW-0762">Sugar transport</keyword>
<dbReference type="PROSITE" id="PS51257">
    <property type="entry name" value="PROKAR_LIPOPROTEIN"/>
    <property type="match status" value="1"/>
</dbReference>
<gene>
    <name evidence="7" type="ORF">EDD28_1510</name>
</gene>
<dbReference type="AlphaFoldDB" id="A0A3N2DB08"/>
<dbReference type="PANTHER" id="PTHR43649">
    <property type="entry name" value="ARABINOSE-BINDING PROTEIN-RELATED"/>
    <property type="match status" value="1"/>
</dbReference>
<dbReference type="SUPFAM" id="SSF53850">
    <property type="entry name" value="Periplasmic binding protein-like II"/>
    <property type="match status" value="1"/>
</dbReference>
<proteinExistence type="predicted"/>
<keyword evidence="7" id="KW-0813">Transport</keyword>
<name>A0A3N2DB08_9MICO</name>
<keyword evidence="2 6" id="KW-0732">Signal</keyword>
<organism evidence="7 8">
    <name type="scientific">Salana multivorans</name>
    <dbReference type="NCBI Taxonomy" id="120377"/>
    <lineage>
        <taxon>Bacteria</taxon>
        <taxon>Bacillati</taxon>
        <taxon>Actinomycetota</taxon>
        <taxon>Actinomycetes</taxon>
        <taxon>Micrococcales</taxon>
        <taxon>Beutenbergiaceae</taxon>
        <taxon>Salana</taxon>
    </lineage>
</organism>
<evidence type="ECO:0000313" key="7">
    <source>
        <dbReference type="EMBL" id="ROR96917.1"/>
    </source>
</evidence>
<protein>
    <submittedName>
        <fullName evidence="7">Multiple sugar transport system substrate-binding protein</fullName>
    </submittedName>
</protein>
<comment type="caution">
    <text evidence="7">The sequence shown here is derived from an EMBL/GenBank/DDBJ whole genome shotgun (WGS) entry which is preliminary data.</text>
</comment>
<feature type="chain" id="PRO_5039346323" evidence="6">
    <location>
        <begin position="26"/>
        <end position="463"/>
    </location>
</feature>
<dbReference type="Proteomes" id="UP000275356">
    <property type="component" value="Unassembled WGS sequence"/>
</dbReference>
<evidence type="ECO:0000256" key="6">
    <source>
        <dbReference type="SAM" id="SignalP"/>
    </source>
</evidence>
<keyword evidence="5" id="KW-0449">Lipoprotein</keyword>
<accession>A0A3N2DB08</accession>